<name>A0AA35QST4_GEOBA</name>
<protein>
    <submittedName>
        <fullName evidence="1">Ciliogenesis and planar polarity effector 1</fullName>
    </submittedName>
</protein>
<evidence type="ECO:0000313" key="2">
    <source>
        <dbReference type="Proteomes" id="UP001174909"/>
    </source>
</evidence>
<sequence length="692" mass="77152">MSVVGDLVGPLRPSYDGPVDNENIYRRNGGCGVVAEDKFYVWGGEGAEQRLLDPDSEEEEDFSVAQVGGIWCVTVLPPPRVTDYPFDVYDMHECTWSRQKTTGDVPLLGLGSSLNHHVQSRTMYLFGGWNYGNFDAEVYRIVLDDWCWFKVEITSTIKPMGRYMTGTLIHEDRLCTLGGAGLDITPDNESNPQDPGARYEQTYFKGAGFGLNNEYWEFDMNTNEWSVPLGKFAQRPDPLNCHCFVKFDSSRAILFGGGYKGEKRNETRIFNLTERKFSEPLKFSEPCPIGRAFTTLTPLIDPCTVRHKQGSGPVPRQMMLLLWGKIDNILTDSWILEVDIDNEDASWIQLDINTYARAWHIAGPLYYPNSNQCRLAIFGGNVHWDGFVGRRRNIGDVRMVQFGCYLFVSDSGEQALLMTGELELHLWELRDGLHSEWWRLPVPDDVSLPHTSSRNTAIDATFTVHQVLGECCECDIVFTNKNTAETTVANLLLTWNTSQSHVFKTATSSPLTNEQVSRIKKTNECRDPAPDTAARGSASACFSGVQATPVPFPVTVDWKSCAVSSPDSSSHHSPCGRGCYVVKLAPTARVVAVAVNHNMAADTHILFMDLLNEVSLSSPVYLKSNREMTGRTFWVTSLSWSGDGLLLGAMTHRGCLFLLPRFGPPLRLITSGCGLDLGPTYLLPLHPLITVQ</sequence>
<dbReference type="Gene3D" id="2.120.10.80">
    <property type="entry name" value="Kelch-type beta propeller"/>
    <property type="match status" value="2"/>
</dbReference>
<dbReference type="InterPro" id="IPR011043">
    <property type="entry name" value="Gal_Oxase/kelch_b-propeller"/>
</dbReference>
<dbReference type="SUPFAM" id="SSF50965">
    <property type="entry name" value="Galactose oxidase, central domain"/>
    <property type="match status" value="2"/>
</dbReference>
<dbReference type="InterPro" id="IPR028236">
    <property type="entry name" value="CPLANE1"/>
</dbReference>
<reference evidence="1" key="1">
    <citation type="submission" date="2023-03" db="EMBL/GenBank/DDBJ databases">
        <authorList>
            <person name="Steffen K."/>
            <person name="Cardenas P."/>
        </authorList>
    </citation>
    <scope>NUCLEOTIDE SEQUENCE</scope>
</reference>
<dbReference type="Pfam" id="PF24681">
    <property type="entry name" value="Kelch_KLHDC2_KLHL20_DRC7"/>
    <property type="match status" value="1"/>
</dbReference>
<organism evidence="1 2">
    <name type="scientific">Geodia barretti</name>
    <name type="common">Barrett's horny sponge</name>
    <dbReference type="NCBI Taxonomy" id="519541"/>
    <lineage>
        <taxon>Eukaryota</taxon>
        <taxon>Metazoa</taxon>
        <taxon>Porifera</taxon>
        <taxon>Demospongiae</taxon>
        <taxon>Heteroscleromorpha</taxon>
        <taxon>Tetractinellida</taxon>
        <taxon>Astrophorina</taxon>
        <taxon>Geodiidae</taxon>
        <taxon>Geodia</taxon>
    </lineage>
</organism>
<dbReference type="PANTHER" id="PTHR14492:SF4">
    <property type="entry name" value="CILIOGENESIS AND PLANAR POLARITY EFFECTOR 1"/>
    <property type="match status" value="1"/>
</dbReference>
<dbReference type="InterPro" id="IPR015915">
    <property type="entry name" value="Kelch-typ_b-propeller"/>
</dbReference>
<comment type="caution">
    <text evidence="1">The sequence shown here is derived from an EMBL/GenBank/DDBJ whole genome shotgun (WGS) entry which is preliminary data.</text>
</comment>
<dbReference type="PANTHER" id="PTHR14492">
    <property type="entry name" value="JBTS17"/>
    <property type="match status" value="1"/>
</dbReference>
<dbReference type="EMBL" id="CASHTH010000078">
    <property type="protein sequence ID" value="CAI7990652.1"/>
    <property type="molecule type" value="Genomic_DNA"/>
</dbReference>
<dbReference type="Proteomes" id="UP001174909">
    <property type="component" value="Unassembled WGS sequence"/>
</dbReference>
<proteinExistence type="predicted"/>
<dbReference type="AlphaFoldDB" id="A0AA35QST4"/>
<gene>
    <name evidence="1" type="ORF">GBAR_LOCUS515</name>
</gene>
<evidence type="ECO:0000313" key="1">
    <source>
        <dbReference type="EMBL" id="CAI7990652.1"/>
    </source>
</evidence>
<accession>A0AA35QST4</accession>
<keyword evidence="2" id="KW-1185">Reference proteome</keyword>